<dbReference type="InterPro" id="IPR019231">
    <property type="entry name" value="DUF2170"/>
</dbReference>
<organism evidence="1 2">
    <name type="scientific">Marinobacter mobilis</name>
    <dbReference type="NCBI Taxonomy" id="488533"/>
    <lineage>
        <taxon>Bacteria</taxon>
        <taxon>Pseudomonadati</taxon>
        <taxon>Pseudomonadota</taxon>
        <taxon>Gammaproteobacteria</taxon>
        <taxon>Pseudomonadales</taxon>
        <taxon>Marinobacteraceae</taxon>
        <taxon>Marinobacter</taxon>
    </lineage>
</organism>
<dbReference type="EMBL" id="FNNE01000001">
    <property type="protein sequence ID" value="SDV99553.1"/>
    <property type="molecule type" value="Genomic_DNA"/>
</dbReference>
<evidence type="ECO:0000313" key="2">
    <source>
        <dbReference type="Proteomes" id="UP000199675"/>
    </source>
</evidence>
<evidence type="ECO:0008006" key="3">
    <source>
        <dbReference type="Google" id="ProtNLM"/>
    </source>
</evidence>
<protein>
    <recommendedName>
        <fullName evidence="3">DUF2170 domain-containing protein</fullName>
    </recommendedName>
</protein>
<evidence type="ECO:0000313" key="1">
    <source>
        <dbReference type="EMBL" id="SDV99553.1"/>
    </source>
</evidence>
<reference evidence="1 2" key="1">
    <citation type="submission" date="2016-10" db="EMBL/GenBank/DDBJ databases">
        <authorList>
            <person name="de Groot N.N."/>
        </authorList>
    </citation>
    <scope>NUCLEOTIDE SEQUENCE [LARGE SCALE GENOMIC DNA]</scope>
    <source>
        <strain evidence="1 2">CGMCC 1.7059</strain>
    </source>
</reference>
<proteinExistence type="predicted"/>
<name>A0A1H2PXG3_9GAMM</name>
<gene>
    <name evidence="1" type="ORF">SAMN04487960_1015</name>
</gene>
<dbReference type="STRING" id="488533.SAMN04487960_1015"/>
<keyword evidence="2" id="KW-1185">Reference proteome</keyword>
<dbReference type="OrthoDB" id="6196950at2"/>
<dbReference type="AlphaFoldDB" id="A0A1H2PXG3"/>
<sequence length="134" mass="14586">MDTQSLILALGDATHAGRTFNVMPVAGDDPVLQIAVSGADETPVYLTVTESQILCLVYLFEESEIRASALPELHESMLRISVPMPLSALGKVENHYVVYGSLSPTSSQTEVMQELVTLADNAIDLLQTFEDFLE</sequence>
<dbReference type="Proteomes" id="UP000199675">
    <property type="component" value="Unassembled WGS sequence"/>
</dbReference>
<dbReference type="RefSeq" id="WP_091810899.1">
    <property type="nucleotide sequence ID" value="NZ_FNNE01000001.1"/>
</dbReference>
<dbReference type="Pfam" id="PF09938">
    <property type="entry name" value="DUF2170"/>
    <property type="match status" value="1"/>
</dbReference>
<accession>A0A1H2PXG3</accession>